<keyword evidence="4 7" id="KW-0812">Transmembrane</keyword>
<keyword evidence="7" id="KW-1005">Bacterial flagellum biogenesis</keyword>
<sequence>MEGTNNRFKIKNSIDIIAAFGVVGIVLMIIIPLPSAFLDVLLAFNITLSVVIILITMFTTEVLQFSSFPTLLLITTLFRLGLNISSTRLILRDAYAGKIIETFGSLVTGGNYVIGIIIFLIIVIIQFVVITSGASRVSEVSARFTLDAMPGKQMSIDADLNAGLIDEQGAKEKRQNLQKEADFYGSMDGASKFVKGDAVAGLIITFINIIAGIIIGVVMLKMDIATAAQTYIRLTIGDGLVGQVPALLISTASGILVTRSGSDENLGTVLSKQLTGFPKVLAIASVVLLFLAMIPGLPHLAFLILAIANAVAAYLLFKEEKEQVIMQEEAQQMEITEIESKEPENVMNLVSVEPMEVEIGYGLIPLADESAGGDLLQRITSVRRQCAIEMGVVVQPIRIRDNLQLKTNEYIIKIRGTTITKGELMPNMLLCMDPTGEVEIPGIKGIEPAFGLPAVWINKDQREEAELKGLTVVDPTTVMVTHLTEIIKNHSYELLGRQEVKLILDSMKEKYSAVTEELIPDLMTIGEIQKVLQNLLKERVSIKDMVTILESLADNSRNTKDIEVLTEYVRFSLARSICNPLIDENGALTVITLDTSIEQTINNNIQKSMQGSFPALDPDTTSNILNGLKQKLDEVYFYNNQAVVLVSPNIRPAFRRLIEMVFPAVNVLSLNEVPNDVEIRTEGVVTLQ</sequence>
<accession>A0ABD7CGY9</accession>
<keyword evidence="6 7" id="KW-0472">Membrane</keyword>
<feature type="transmembrane region" description="Helical" evidence="7">
    <location>
        <begin position="70"/>
        <end position="91"/>
    </location>
</feature>
<evidence type="ECO:0000313" key="9">
    <source>
        <dbReference type="Proteomes" id="UP000663464"/>
    </source>
</evidence>
<evidence type="ECO:0000256" key="5">
    <source>
        <dbReference type="ARBA" id="ARBA00022989"/>
    </source>
</evidence>
<dbReference type="Proteomes" id="UP000663464">
    <property type="component" value="Chromosome"/>
</dbReference>
<comment type="subcellular location">
    <subcellularLocation>
        <location evidence="1 7">Cell membrane</location>
        <topology evidence="1 7">Multi-pass membrane protein</topology>
    </subcellularLocation>
</comment>
<dbReference type="PROSITE" id="PS00994">
    <property type="entry name" value="FHIPEP"/>
    <property type="match status" value="1"/>
</dbReference>
<comment type="similarity">
    <text evidence="2 7">Belongs to the FHIPEP (flagella/HR/invasion proteins export pore) family.</text>
</comment>
<organism evidence="8 9">
    <name type="scientific">Clostridium botulinum</name>
    <dbReference type="NCBI Taxonomy" id="1491"/>
    <lineage>
        <taxon>Bacteria</taxon>
        <taxon>Bacillati</taxon>
        <taxon>Bacillota</taxon>
        <taxon>Clostridia</taxon>
        <taxon>Eubacteriales</taxon>
        <taxon>Clostridiaceae</taxon>
        <taxon>Clostridium</taxon>
    </lineage>
</organism>
<dbReference type="Gene3D" id="3.40.30.60">
    <property type="entry name" value="FHIPEP family, domain 1"/>
    <property type="match status" value="1"/>
</dbReference>
<keyword evidence="3 7" id="KW-1003">Cell membrane</keyword>
<dbReference type="RefSeq" id="WP_041345884.1">
    <property type="nucleotide sequence ID" value="NZ_CP069280.1"/>
</dbReference>
<dbReference type="AlphaFoldDB" id="A0ABD7CGY9"/>
<evidence type="ECO:0000256" key="6">
    <source>
        <dbReference type="ARBA" id="ARBA00023136"/>
    </source>
</evidence>
<evidence type="ECO:0000256" key="2">
    <source>
        <dbReference type="ARBA" id="ARBA00008835"/>
    </source>
</evidence>
<feature type="transmembrane region" description="Helical" evidence="7">
    <location>
        <begin position="199"/>
        <end position="220"/>
    </location>
</feature>
<dbReference type="NCBIfam" id="TIGR01398">
    <property type="entry name" value="FlhA"/>
    <property type="match status" value="1"/>
</dbReference>
<dbReference type="PANTHER" id="PTHR30161:SF1">
    <property type="entry name" value="FLAGELLAR BIOSYNTHESIS PROTEIN FLHA-RELATED"/>
    <property type="match status" value="1"/>
</dbReference>
<protein>
    <recommendedName>
        <fullName evidence="7">Flagellar biosynthesis protein FlhA</fullName>
    </recommendedName>
</protein>
<keyword evidence="7" id="KW-0813">Transport</keyword>
<dbReference type="GO" id="GO:0015031">
    <property type="term" value="P:protein transport"/>
    <property type="evidence" value="ECO:0007669"/>
    <property type="project" value="UniProtKB-KW"/>
</dbReference>
<dbReference type="Gene3D" id="3.40.50.12790">
    <property type="entry name" value="FHIPEP family, domain 4"/>
    <property type="match status" value="1"/>
</dbReference>
<name>A0ABD7CGY9_CLOBO</name>
<dbReference type="InterPro" id="IPR006301">
    <property type="entry name" value="FlhA"/>
</dbReference>
<comment type="function">
    <text evidence="7">Required for formation of the rod structure of the flagellar apparatus. Together with FliI and FliH, may constitute the export apparatus of flagellin.</text>
</comment>
<dbReference type="Pfam" id="PF00771">
    <property type="entry name" value="FHIPEP"/>
    <property type="match status" value="1"/>
</dbReference>
<evidence type="ECO:0000313" key="8">
    <source>
        <dbReference type="EMBL" id="QRI52554.1"/>
    </source>
</evidence>
<feature type="transmembrane region" description="Helical" evidence="7">
    <location>
        <begin position="12"/>
        <end position="31"/>
    </location>
</feature>
<dbReference type="GO" id="GO:0044781">
    <property type="term" value="P:bacterial-type flagellum organization"/>
    <property type="evidence" value="ECO:0007669"/>
    <property type="project" value="UniProtKB-KW"/>
</dbReference>
<keyword evidence="8" id="KW-0966">Cell projection</keyword>
<dbReference type="GO" id="GO:0005886">
    <property type="term" value="C:plasma membrane"/>
    <property type="evidence" value="ECO:0007669"/>
    <property type="project" value="UniProtKB-SubCell"/>
</dbReference>
<keyword evidence="7" id="KW-1006">Bacterial flagellum protein export</keyword>
<dbReference type="InterPro" id="IPR042193">
    <property type="entry name" value="FHIPEP_3"/>
</dbReference>
<keyword evidence="5 7" id="KW-1133">Transmembrane helix</keyword>
<dbReference type="PRINTS" id="PR00949">
    <property type="entry name" value="TYPE3IMAPROT"/>
</dbReference>
<feature type="transmembrane region" description="Helical" evidence="7">
    <location>
        <begin position="111"/>
        <end position="134"/>
    </location>
</feature>
<keyword evidence="8" id="KW-0969">Cilium</keyword>
<dbReference type="PANTHER" id="PTHR30161">
    <property type="entry name" value="FLAGELLAR EXPORT PROTEIN, MEMBRANE FLHA SUBUNIT-RELATED"/>
    <property type="match status" value="1"/>
</dbReference>
<dbReference type="PIRSF" id="PIRSF005419">
    <property type="entry name" value="FlhA"/>
    <property type="match status" value="1"/>
</dbReference>
<keyword evidence="7" id="KW-0653">Protein transport</keyword>
<evidence type="ECO:0000256" key="4">
    <source>
        <dbReference type="ARBA" id="ARBA00022692"/>
    </source>
</evidence>
<evidence type="ECO:0000256" key="7">
    <source>
        <dbReference type="RuleBase" id="RU364093"/>
    </source>
</evidence>
<keyword evidence="8" id="KW-0282">Flagellum</keyword>
<evidence type="ECO:0000256" key="3">
    <source>
        <dbReference type="ARBA" id="ARBA00022475"/>
    </source>
</evidence>
<dbReference type="InterPro" id="IPR001712">
    <property type="entry name" value="T3SS_FHIPEP"/>
</dbReference>
<dbReference type="EMBL" id="CP069280">
    <property type="protein sequence ID" value="QRI52554.1"/>
    <property type="molecule type" value="Genomic_DNA"/>
</dbReference>
<gene>
    <name evidence="7 8" type="primary">flhA</name>
    <name evidence="8" type="ORF">JQS73_14110</name>
</gene>
<reference evidence="8 9" key="1">
    <citation type="journal article" date="2014" name="J. Infect. Dis.">
        <title>Molecular characterization of a novel botulinum neurotoxin type H gene.</title>
        <authorList>
            <person name="Dover N."/>
            <person name="Barash J.R."/>
            <person name="Hill K.K."/>
            <person name="Xie G."/>
            <person name="Arnon S.S."/>
        </authorList>
    </citation>
    <scope>NUCLEOTIDE SEQUENCE [LARGE SCALE GENOMIC DNA]</scope>
    <source>
        <strain evidence="8 9">IBCA10-7060</strain>
    </source>
</reference>
<dbReference type="InterPro" id="IPR042194">
    <property type="entry name" value="FHIPEP_1"/>
</dbReference>
<dbReference type="Gene3D" id="1.10.8.540">
    <property type="entry name" value="FHIPEP family, domain 3"/>
    <property type="match status" value="1"/>
</dbReference>
<dbReference type="InterPro" id="IPR025505">
    <property type="entry name" value="FHIPEP_CS"/>
</dbReference>
<comment type="caution">
    <text evidence="7">Lacks conserved residue(s) required for the propagation of feature annotation.</text>
</comment>
<evidence type="ECO:0000256" key="1">
    <source>
        <dbReference type="ARBA" id="ARBA00004651"/>
    </source>
</evidence>
<dbReference type="InterPro" id="IPR042196">
    <property type="entry name" value="FHIPEP_4"/>
</dbReference>
<proteinExistence type="inferred from homology"/>